<feature type="coiled-coil region" evidence="1">
    <location>
        <begin position="1689"/>
        <end position="1723"/>
    </location>
</feature>
<feature type="compositionally biased region" description="Polar residues" evidence="2">
    <location>
        <begin position="65"/>
        <end position="77"/>
    </location>
</feature>
<feature type="compositionally biased region" description="Low complexity" evidence="2">
    <location>
        <begin position="2038"/>
        <end position="2059"/>
    </location>
</feature>
<feature type="compositionally biased region" description="Acidic residues" evidence="2">
    <location>
        <begin position="103"/>
        <end position="112"/>
    </location>
</feature>
<feature type="compositionally biased region" description="Basic and acidic residues" evidence="2">
    <location>
        <begin position="1297"/>
        <end position="1314"/>
    </location>
</feature>
<proteinExistence type="predicted"/>
<dbReference type="Proteomes" id="UP000770661">
    <property type="component" value="Unassembled WGS sequence"/>
</dbReference>
<feature type="compositionally biased region" description="Basic and acidic residues" evidence="2">
    <location>
        <begin position="2065"/>
        <end position="2085"/>
    </location>
</feature>
<feature type="coiled-coil region" evidence="1">
    <location>
        <begin position="1394"/>
        <end position="1432"/>
    </location>
</feature>
<keyword evidence="4" id="KW-1185">Reference proteome</keyword>
<evidence type="ECO:0000313" key="3">
    <source>
        <dbReference type="EMBL" id="KAG0727134.1"/>
    </source>
</evidence>
<feature type="compositionally biased region" description="Polar residues" evidence="2">
    <location>
        <begin position="755"/>
        <end position="774"/>
    </location>
</feature>
<feature type="compositionally biased region" description="Polar residues" evidence="2">
    <location>
        <begin position="38"/>
        <end position="52"/>
    </location>
</feature>
<feature type="region of interest" description="Disordered" evidence="2">
    <location>
        <begin position="1029"/>
        <end position="1067"/>
    </location>
</feature>
<feature type="compositionally biased region" description="Basic and acidic residues" evidence="2">
    <location>
        <begin position="902"/>
        <end position="913"/>
    </location>
</feature>
<feature type="region of interest" description="Disordered" evidence="2">
    <location>
        <begin position="203"/>
        <end position="224"/>
    </location>
</feature>
<feature type="compositionally biased region" description="Low complexity" evidence="2">
    <location>
        <begin position="2114"/>
        <end position="2127"/>
    </location>
</feature>
<keyword evidence="1" id="KW-0175">Coiled coil</keyword>
<feature type="region of interest" description="Disordered" evidence="2">
    <location>
        <begin position="870"/>
        <end position="955"/>
    </location>
</feature>
<feature type="compositionally biased region" description="Basic and acidic residues" evidence="2">
    <location>
        <begin position="1038"/>
        <end position="1052"/>
    </location>
</feature>
<feature type="compositionally biased region" description="Basic and acidic residues" evidence="2">
    <location>
        <begin position="2128"/>
        <end position="2162"/>
    </location>
</feature>
<feature type="region of interest" description="Disordered" evidence="2">
    <location>
        <begin position="2013"/>
        <end position="2182"/>
    </location>
</feature>
<dbReference type="PANTHER" id="PTHR45615:SF80">
    <property type="entry name" value="GRIP DOMAIN-CONTAINING PROTEIN"/>
    <property type="match status" value="1"/>
</dbReference>
<evidence type="ECO:0000256" key="1">
    <source>
        <dbReference type="SAM" id="Coils"/>
    </source>
</evidence>
<feature type="compositionally biased region" description="Polar residues" evidence="2">
    <location>
        <begin position="970"/>
        <end position="989"/>
    </location>
</feature>
<feature type="compositionally biased region" description="Polar residues" evidence="2">
    <location>
        <begin position="1347"/>
        <end position="1357"/>
    </location>
</feature>
<accession>A0A8J4YNC3</accession>
<feature type="compositionally biased region" description="Polar residues" evidence="2">
    <location>
        <begin position="870"/>
        <end position="879"/>
    </location>
</feature>
<feature type="compositionally biased region" description="Basic and acidic residues" evidence="2">
    <location>
        <begin position="2092"/>
        <end position="2107"/>
    </location>
</feature>
<feature type="region of interest" description="Disordered" evidence="2">
    <location>
        <begin position="1627"/>
        <end position="1651"/>
    </location>
</feature>
<feature type="compositionally biased region" description="Basic and acidic residues" evidence="2">
    <location>
        <begin position="1245"/>
        <end position="1263"/>
    </location>
</feature>
<feature type="compositionally biased region" description="Basic and acidic residues" evidence="2">
    <location>
        <begin position="697"/>
        <end position="713"/>
    </location>
</feature>
<feature type="compositionally biased region" description="Basic and acidic residues" evidence="2">
    <location>
        <begin position="523"/>
        <end position="532"/>
    </location>
</feature>
<feature type="compositionally biased region" description="Basic and acidic residues" evidence="2">
    <location>
        <begin position="727"/>
        <end position="738"/>
    </location>
</feature>
<feature type="compositionally biased region" description="Polar residues" evidence="2">
    <location>
        <begin position="385"/>
        <end position="394"/>
    </location>
</feature>
<feature type="compositionally biased region" description="Polar residues" evidence="2">
    <location>
        <begin position="739"/>
        <end position="748"/>
    </location>
</feature>
<feature type="region of interest" description="Disordered" evidence="2">
    <location>
        <begin position="1214"/>
        <end position="1272"/>
    </location>
</feature>
<feature type="compositionally biased region" description="Polar residues" evidence="2">
    <location>
        <begin position="930"/>
        <end position="955"/>
    </location>
</feature>
<feature type="compositionally biased region" description="Basic and acidic residues" evidence="2">
    <location>
        <begin position="775"/>
        <end position="790"/>
    </location>
</feature>
<evidence type="ECO:0000313" key="4">
    <source>
        <dbReference type="Proteomes" id="UP000770661"/>
    </source>
</evidence>
<feature type="compositionally biased region" description="Acidic residues" evidence="2">
    <location>
        <begin position="1"/>
        <end position="10"/>
    </location>
</feature>
<feature type="region of interest" description="Disordered" evidence="2">
    <location>
        <begin position="968"/>
        <end position="989"/>
    </location>
</feature>
<dbReference type="OrthoDB" id="6377855at2759"/>
<dbReference type="EMBL" id="JACEEZ010003674">
    <property type="protein sequence ID" value="KAG0727134.1"/>
    <property type="molecule type" value="Genomic_DNA"/>
</dbReference>
<sequence length="2182" mass="242016">MEGCEDEPSDDSGGPDTALARHHEESEEEFVAGRRFAASSQRNAMCSWSSRSGETEFDGEETSFDSHTVASQGSLASSRCLRREKTMSSYRAPRGYQGHREEECEVDGSSEGEESHRWRGVSSEEGGTEDEAADQTVIETSCDEASFNTSICSYKDTGSSSELSVDPVVWKKFKFLSSILKETQHNLRAMDDLILEQRRVQGQPTALPQPPHSLHQGLGDGEPKTDEAKLEEILSLLHHLTHTLSSYEQHPLLASAPHLQVGGSSLHPEAAVNQQALASLWTNGNIRNTTIALHDPSPHDTTAPIPRHPYPHVPPLHPPTYPPSPDRSAKICESPEGKNVTFTTSLSHSTRSCIKEGGTCSNGFTQTLHTGPDATPSDARLLQDSPGNVYSRTSPHYPPERSVDHVSSSMPSEVTRGHKKDTINQTDPFLLMPRVREEHASPHNAFSCQSVQPESLQGQEVLHHPLMKETRSLRKEIDDIMTRKLALDSRLQSLIAHRAMQRELDEAHMDAEPRRRLILTKSKSLEDGELRRSKSKHRKYKARSKSCEEESHAKRKTGPKETYLSMIDENQDEFPSLSMESLNNEVHITALLTDEADIPGLGDSGLSSEINSINATIQELVRENQQLHKFLQGMTSESILKVDQEKLALEARLQSLDKENQSLLTTLDEDQDSGRGRTKASKGVKFCVHEESEEEEASNKETKDTRRSRSKETDDLDEAYEVQTDSSKTEDAVHKNIETNDTPLSSVSEPVEKTSPLSSRADTTSLTRQNQELVNRNEAERYPGKEDSQKTRKTQSIDEEISVTSVGESVTDTTTSMKEVEKLKQKIKKLTNEREVLEFKLSKEASERDYESTRLEARIQILNGHNQTLTQKLQNSDQTNTRKAETSCQTDTPDSKYMTVNDGEREREPDHSIMSHSKTNTASGKGKTITAPQHASPNKQQITASKPSTTQNNNIPLSSITVKRAEECKQVSTTANKPSATPNNNIPLSSITVKRSEEYDKITGRSMYPTAMEECLTRHHIKDLPLSMLGSDENISTDDDKISQIRTPREDLQPSQQSEGPVGAGELYAASGDVRPTHEASGRRGSGTSGTVSIEEDVSIHNKHAHIQQLEALVTQNKVIANNLSELKLLSKASESNRESAFIKIMEENVRVMQSIGGKLASAALPALPPAAAEPDARVTRLSTENQDLKTTLQHQQKRIEVLINQNSSLEKKLHVAQRRSKEGDEDTENLSGSDVSQIPEDETLSTRESKAKNSKRVPREVSSDASIDRLCNGQTSKKVPWEALSDISMDRLSNGKQREAMETSRVSVSERRQSSKPLGHPSPPVPADLSRETVSPDPAGIKSHQQDGSLLNGSSESSRRGSPDVKSDAARERRKRGSGVLDPDTQRLLDAALRKEKDNRTHLLQEAEREKEALQDRLVTLVRENDCLAARLEEVVSVSRNLSGHMHSVKDQLLKVEAEKDHLHKKVKSLEDGCEDSSLSLPDSIGSSHLTQRLKERVHSLQDEVERGWQEAHQRTVERDKAVAERESLEYTSSIAINTARREAESVRGQLTTLQEETNRRSLEHTNLHNEFERKCVMAKAAQESQANHLERLVEAESRMETLQNHLKKVEDQLIKEKQARNSVEAEAEEVRARRGVAAPGDGGGQRAAREGEQHWVNTVAHLKSQLHQEQLRARLLEAGEQESSGRVLTLQRSVREAREAQRQLQDKYNQLRAAYRHKKAEKTNQRELSQLYTSQVKELGKTSADLEDNFKAMLCALGESVEVSVELLASHVFLTPCLIHPGPALHQDPEAWFGAQQGRLRWLQSQLRKLCLHNWKTGNLPKTTNLVSTQLDLASKDNQVGVRKSHMREEVGVRQVGQSCTIKPSGAKVDSLCELSILEESRSYATTPARRRSSASDITFTQASSPFRLGGEIKHSTPKHTPIRDARVAMTPPRAAIVSGADLSPGVHQGSVYLNEAERILSSQQKKLAESRYSQYKTLINSLQQDVEKSLAPSPSIPSSMFTTPERIAVKPSQDLMTESNDSLDSEASHTEVHYSFASSPSSASPAPTESSSATLSHSGNSVKDKPLPGKEMQDSREEESKSDNASSTKSDDSDSQKLPKERQNGIDTKLSPKSSSHSCVSVESATKEGRGVVGKGDARSLKEEQESGGRDVDKDRDSWEAEEDLFRVWVDSEGAGPEG</sequence>
<feature type="coiled-coil region" evidence="1">
    <location>
        <begin position="813"/>
        <end position="847"/>
    </location>
</feature>
<comment type="caution">
    <text evidence="3">The sequence shown here is derived from an EMBL/GenBank/DDBJ whole genome shotgun (WGS) entry which is preliminary data.</text>
</comment>
<organism evidence="3 4">
    <name type="scientific">Chionoecetes opilio</name>
    <name type="common">Atlantic snow crab</name>
    <name type="synonym">Cancer opilio</name>
    <dbReference type="NCBI Taxonomy" id="41210"/>
    <lineage>
        <taxon>Eukaryota</taxon>
        <taxon>Metazoa</taxon>
        <taxon>Ecdysozoa</taxon>
        <taxon>Arthropoda</taxon>
        <taxon>Crustacea</taxon>
        <taxon>Multicrustacea</taxon>
        <taxon>Malacostraca</taxon>
        <taxon>Eumalacostraca</taxon>
        <taxon>Eucarida</taxon>
        <taxon>Decapoda</taxon>
        <taxon>Pleocyemata</taxon>
        <taxon>Brachyura</taxon>
        <taxon>Eubrachyura</taxon>
        <taxon>Majoidea</taxon>
        <taxon>Majidae</taxon>
        <taxon>Chionoecetes</taxon>
    </lineage>
</organism>
<feature type="compositionally biased region" description="Polar residues" evidence="2">
    <location>
        <begin position="914"/>
        <end position="923"/>
    </location>
</feature>
<feature type="region of interest" description="Disordered" evidence="2">
    <location>
        <begin position="522"/>
        <end position="559"/>
    </location>
</feature>
<dbReference type="PANTHER" id="PTHR45615">
    <property type="entry name" value="MYOSIN HEAVY CHAIN, NON-MUSCLE"/>
    <property type="match status" value="1"/>
</dbReference>
<feature type="compositionally biased region" description="Basic residues" evidence="2">
    <location>
        <begin position="533"/>
        <end position="544"/>
    </location>
</feature>
<name>A0A8J4YNC3_CHIOP</name>
<protein>
    <submittedName>
        <fullName evidence="3">Uncharacterized protein</fullName>
    </submittedName>
</protein>
<feature type="region of interest" description="Disordered" evidence="2">
    <location>
        <begin position="1291"/>
        <end position="1387"/>
    </location>
</feature>
<feature type="region of interest" description="Disordered" evidence="2">
    <location>
        <begin position="365"/>
        <end position="420"/>
    </location>
</feature>
<feature type="region of interest" description="Disordered" evidence="2">
    <location>
        <begin position="1"/>
        <end position="133"/>
    </location>
</feature>
<reference evidence="3" key="1">
    <citation type="submission" date="2020-07" db="EMBL/GenBank/DDBJ databases">
        <title>The High-quality genome of the commercially important snow crab, Chionoecetes opilio.</title>
        <authorList>
            <person name="Jeong J.-H."/>
            <person name="Ryu S."/>
        </authorList>
    </citation>
    <scope>NUCLEOTIDE SEQUENCE</scope>
    <source>
        <strain evidence="3">MADBK_172401_WGS</strain>
        <tissue evidence="3">Digestive gland</tissue>
    </source>
</reference>
<gene>
    <name evidence="3" type="ORF">GWK47_035266</name>
</gene>
<feature type="region of interest" description="Disordered" evidence="2">
    <location>
        <begin position="664"/>
        <end position="799"/>
    </location>
</feature>
<feature type="compositionally biased region" description="Basic and acidic residues" evidence="2">
    <location>
        <begin position="1358"/>
        <end position="1372"/>
    </location>
</feature>
<evidence type="ECO:0000256" key="2">
    <source>
        <dbReference type="SAM" id="MobiDB-lite"/>
    </source>
</evidence>